<keyword evidence="5" id="KW-0804">Transcription</keyword>
<evidence type="ECO:0000256" key="6">
    <source>
        <dbReference type="PROSITE-ProRule" id="PRU00169"/>
    </source>
</evidence>
<dbReference type="Pfam" id="PF00486">
    <property type="entry name" value="Trans_reg_C"/>
    <property type="match status" value="1"/>
</dbReference>
<evidence type="ECO:0000256" key="1">
    <source>
        <dbReference type="ARBA" id="ARBA00022553"/>
    </source>
</evidence>
<dbReference type="InterPro" id="IPR039420">
    <property type="entry name" value="WalR-like"/>
</dbReference>
<dbReference type="InterPro" id="IPR011006">
    <property type="entry name" value="CheY-like_superfamily"/>
</dbReference>
<keyword evidence="11" id="KW-1185">Reference proteome</keyword>
<dbReference type="Pfam" id="PF00072">
    <property type="entry name" value="Response_reg"/>
    <property type="match status" value="1"/>
</dbReference>
<evidence type="ECO:0000259" key="8">
    <source>
        <dbReference type="PROSITE" id="PS50110"/>
    </source>
</evidence>
<evidence type="ECO:0000256" key="7">
    <source>
        <dbReference type="PROSITE-ProRule" id="PRU01091"/>
    </source>
</evidence>
<evidence type="ECO:0000256" key="5">
    <source>
        <dbReference type="ARBA" id="ARBA00023163"/>
    </source>
</evidence>
<dbReference type="Gene3D" id="1.10.10.10">
    <property type="entry name" value="Winged helix-like DNA-binding domain superfamily/Winged helix DNA-binding domain"/>
    <property type="match status" value="1"/>
</dbReference>
<dbReference type="InterPro" id="IPR016032">
    <property type="entry name" value="Sig_transdc_resp-reg_C-effctor"/>
</dbReference>
<keyword evidence="2" id="KW-0902">Two-component regulatory system</keyword>
<dbReference type="RefSeq" id="WP_317982525.1">
    <property type="nucleotide sequence ID" value="NZ_BTCL01000057.1"/>
</dbReference>
<accession>A0ABQ6NWH4</accession>
<dbReference type="SMART" id="SM00862">
    <property type="entry name" value="Trans_reg_C"/>
    <property type="match status" value="1"/>
</dbReference>
<feature type="DNA-binding region" description="OmpR/PhoB-type" evidence="7">
    <location>
        <begin position="137"/>
        <end position="232"/>
    </location>
</feature>
<evidence type="ECO:0000259" key="9">
    <source>
        <dbReference type="PROSITE" id="PS51755"/>
    </source>
</evidence>
<proteinExistence type="predicted"/>
<keyword evidence="1 6" id="KW-0597">Phosphoprotein</keyword>
<dbReference type="CDD" id="cd00383">
    <property type="entry name" value="trans_reg_C"/>
    <property type="match status" value="1"/>
</dbReference>
<keyword evidence="3" id="KW-0805">Transcription regulation</keyword>
<evidence type="ECO:0000313" key="10">
    <source>
        <dbReference type="EMBL" id="GMK49194.1"/>
    </source>
</evidence>
<keyword evidence="4 7" id="KW-0238">DNA-binding</keyword>
<dbReference type="PANTHER" id="PTHR48111">
    <property type="entry name" value="REGULATOR OF RPOS"/>
    <property type="match status" value="1"/>
</dbReference>
<dbReference type="InterPro" id="IPR001867">
    <property type="entry name" value="OmpR/PhoB-type_DNA-bd"/>
</dbReference>
<evidence type="ECO:0000256" key="2">
    <source>
        <dbReference type="ARBA" id="ARBA00023012"/>
    </source>
</evidence>
<evidence type="ECO:0000256" key="4">
    <source>
        <dbReference type="ARBA" id="ARBA00023125"/>
    </source>
</evidence>
<dbReference type="Gene3D" id="6.10.250.690">
    <property type="match status" value="1"/>
</dbReference>
<evidence type="ECO:0000313" key="11">
    <source>
        <dbReference type="Proteomes" id="UP001285921"/>
    </source>
</evidence>
<dbReference type="PROSITE" id="PS50110">
    <property type="entry name" value="RESPONSE_REGULATORY"/>
    <property type="match status" value="1"/>
</dbReference>
<feature type="domain" description="Response regulatory" evidence="8">
    <location>
        <begin position="5"/>
        <end position="118"/>
    </location>
</feature>
<dbReference type="CDD" id="cd17574">
    <property type="entry name" value="REC_OmpR"/>
    <property type="match status" value="1"/>
</dbReference>
<dbReference type="PANTHER" id="PTHR48111:SF40">
    <property type="entry name" value="PHOSPHATE REGULON TRANSCRIPTIONAL REGULATORY PROTEIN PHOB"/>
    <property type="match status" value="1"/>
</dbReference>
<dbReference type="Gene3D" id="3.40.50.2300">
    <property type="match status" value="1"/>
</dbReference>
<gene>
    <name evidence="10" type="primary">walR</name>
    <name evidence="10" type="ORF">PghCCS26_63240</name>
</gene>
<feature type="domain" description="OmpR/PhoB-type" evidence="9">
    <location>
        <begin position="137"/>
        <end position="232"/>
    </location>
</feature>
<protein>
    <submittedName>
        <fullName evidence="10">Transcriptional regulatory protein WalR</fullName>
    </submittedName>
</protein>
<name>A0ABQ6NWH4_9BACL</name>
<comment type="caution">
    <text evidence="10">The sequence shown here is derived from an EMBL/GenBank/DDBJ whole genome shotgun (WGS) entry which is preliminary data.</text>
</comment>
<sequence length="235" mass="26650">MDKTKILIIEDEEAIADLLAYGLGREGFETRTAGSGAVGMRELLQFVPDFDVLDWMLPDRSGLDLCKEITAKYNLPILMLTARSDITDKILGLEVGADVYITKPFDLREVVVRIRTILRRLAQAQPVAPEKEKERAPEVIQFRDIVILPEERLVTKQGSTVELTPKEFVLLIALIGAKGKIFTRAELLEFVWGYDFPGDMRNVDTHIQRLRKKLDAADIITTVFGIGYKFEKRID</sequence>
<dbReference type="EMBL" id="BTCL01000057">
    <property type="protein sequence ID" value="GMK49194.1"/>
    <property type="molecule type" value="Genomic_DNA"/>
</dbReference>
<reference evidence="10 11" key="1">
    <citation type="submission" date="2023-05" db="EMBL/GenBank/DDBJ databases">
        <title>Draft genome of Paenibacillus sp. CCS26.</title>
        <authorList>
            <person name="Akita H."/>
            <person name="Shinto Y."/>
            <person name="Kimura Z."/>
        </authorList>
    </citation>
    <scope>NUCLEOTIDE SEQUENCE [LARGE SCALE GENOMIC DNA]</scope>
    <source>
        <strain evidence="10 11">CCS26</strain>
    </source>
</reference>
<dbReference type="SUPFAM" id="SSF46894">
    <property type="entry name" value="C-terminal effector domain of the bipartite response regulators"/>
    <property type="match status" value="1"/>
</dbReference>
<evidence type="ECO:0000256" key="3">
    <source>
        <dbReference type="ARBA" id="ARBA00023015"/>
    </source>
</evidence>
<dbReference type="SMART" id="SM00448">
    <property type="entry name" value="REC"/>
    <property type="match status" value="1"/>
</dbReference>
<dbReference type="SUPFAM" id="SSF52172">
    <property type="entry name" value="CheY-like"/>
    <property type="match status" value="1"/>
</dbReference>
<dbReference type="Proteomes" id="UP001285921">
    <property type="component" value="Unassembled WGS sequence"/>
</dbReference>
<dbReference type="InterPro" id="IPR036388">
    <property type="entry name" value="WH-like_DNA-bd_sf"/>
</dbReference>
<feature type="modified residue" description="4-aspartylphosphate" evidence="6">
    <location>
        <position position="54"/>
    </location>
</feature>
<dbReference type="PROSITE" id="PS51755">
    <property type="entry name" value="OMPR_PHOB"/>
    <property type="match status" value="1"/>
</dbReference>
<organism evidence="10 11">
    <name type="scientific">Paenibacillus glycanilyticus</name>
    <dbReference type="NCBI Taxonomy" id="126569"/>
    <lineage>
        <taxon>Bacteria</taxon>
        <taxon>Bacillati</taxon>
        <taxon>Bacillota</taxon>
        <taxon>Bacilli</taxon>
        <taxon>Bacillales</taxon>
        <taxon>Paenibacillaceae</taxon>
        <taxon>Paenibacillus</taxon>
    </lineage>
</organism>
<dbReference type="InterPro" id="IPR001789">
    <property type="entry name" value="Sig_transdc_resp-reg_receiver"/>
</dbReference>